<proteinExistence type="predicted"/>
<dbReference type="EMBL" id="JBHUOV010000017">
    <property type="protein sequence ID" value="MFD2824815.1"/>
    <property type="molecule type" value="Genomic_DNA"/>
</dbReference>
<reference evidence="2" key="1">
    <citation type="journal article" date="2019" name="Int. J. Syst. Evol. Microbiol.">
        <title>The Global Catalogue of Microorganisms (GCM) 10K type strain sequencing project: providing services to taxonomists for standard genome sequencing and annotation.</title>
        <authorList>
            <consortium name="The Broad Institute Genomics Platform"/>
            <consortium name="The Broad Institute Genome Sequencing Center for Infectious Disease"/>
            <person name="Wu L."/>
            <person name="Ma J."/>
        </authorList>
    </citation>
    <scope>NUCLEOTIDE SEQUENCE [LARGE SCALE GENOMIC DNA]</scope>
    <source>
        <strain evidence="2">KCTC 32141</strain>
    </source>
</reference>
<name>A0ABW5WUD4_9FLAO</name>
<evidence type="ECO:0000313" key="2">
    <source>
        <dbReference type="Proteomes" id="UP001597533"/>
    </source>
</evidence>
<organism evidence="1 2">
    <name type="scientific">Lacinutrix iliipiscaria</name>
    <dbReference type="NCBI Taxonomy" id="1230532"/>
    <lineage>
        <taxon>Bacteria</taxon>
        <taxon>Pseudomonadati</taxon>
        <taxon>Bacteroidota</taxon>
        <taxon>Flavobacteriia</taxon>
        <taxon>Flavobacteriales</taxon>
        <taxon>Flavobacteriaceae</taxon>
        <taxon>Lacinutrix</taxon>
    </lineage>
</organism>
<sequence>MSKENSNTEKQPKNTLQLANTLLTWGDTVYQWEPKKIKDSLNEMKSAYLDSSLADNKQDRRDTLFHHSLLERLLDELITFKPEHFEDLPTLKIQEPCTETA</sequence>
<dbReference type="RefSeq" id="WP_183490184.1">
    <property type="nucleotide sequence ID" value="NZ_JBHUOV010000017.1"/>
</dbReference>
<evidence type="ECO:0000313" key="1">
    <source>
        <dbReference type="EMBL" id="MFD2824815.1"/>
    </source>
</evidence>
<accession>A0ABW5WUD4</accession>
<protein>
    <submittedName>
        <fullName evidence="1">Uncharacterized protein</fullName>
    </submittedName>
</protein>
<dbReference type="Proteomes" id="UP001597533">
    <property type="component" value="Unassembled WGS sequence"/>
</dbReference>
<keyword evidence="2" id="KW-1185">Reference proteome</keyword>
<comment type="caution">
    <text evidence="1">The sequence shown here is derived from an EMBL/GenBank/DDBJ whole genome shotgun (WGS) entry which is preliminary data.</text>
</comment>
<gene>
    <name evidence="1" type="ORF">ACFS5M_14120</name>
</gene>